<organism evidence="1 2">
    <name type="scientific">Roseofilum casamattae BLCC-M143</name>
    <dbReference type="NCBI Taxonomy" id="3022442"/>
    <lineage>
        <taxon>Bacteria</taxon>
        <taxon>Bacillati</taxon>
        <taxon>Cyanobacteriota</taxon>
        <taxon>Cyanophyceae</taxon>
        <taxon>Desertifilales</taxon>
        <taxon>Desertifilaceae</taxon>
        <taxon>Roseofilum</taxon>
        <taxon>Roseofilum casamattae</taxon>
    </lineage>
</organism>
<evidence type="ECO:0000313" key="2">
    <source>
        <dbReference type="Proteomes" id="UP001232992"/>
    </source>
</evidence>
<keyword evidence="2" id="KW-1185">Reference proteome</keyword>
<evidence type="ECO:0000313" key="1">
    <source>
        <dbReference type="EMBL" id="MDJ1181593.1"/>
    </source>
</evidence>
<dbReference type="EMBL" id="JAQOSQ010000001">
    <property type="protein sequence ID" value="MDJ1181593.1"/>
    <property type="molecule type" value="Genomic_DNA"/>
</dbReference>
<proteinExistence type="predicted"/>
<dbReference type="Proteomes" id="UP001232992">
    <property type="component" value="Unassembled WGS sequence"/>
</dbReference>
<name>A0ABT7BQX6_9CYAN</name>
<protein>
    <submittedName>
        <fullName evidence="1">Uncharacterized protein</fullName>
    </submittedName>
</protein>
<reference evidence="1 2" key="1">
    <citation type="submission" date="2023-01" db="EMBL/GenBank/DDBJ databases">
        <title>Novel diversity within Roseofilum (Cyanobacteria; Desertifilaceae) from marine benthic mats with descriptions of four novel species.</title>
        <authorList>
            <person name="Wang Y."/>
            <person name="Berthold D.E."/>
            <person name="Hu J."/>
            <person name="Lefler F.W."/>
            <person name="Laughinghouse H.D. IV."/>
        </authorList>
    </citation>
    <scope>NUCLEOTIDE SEQUENCE [LARGE SCALE GENOMIC DNA]</scope>
    <source>
        <strain evidence="1 2">BLCC-M143</strain>
    </source>
</reference>
<accession>A0ABT7BQX6</accession>
<gene>
    <name evidence="1" type="ORF">PMH09_00155</name>
</gene>
<comment type="caution">
    <text evidence="1">The sequence shown here is derived from an EMBL/GenBank/DDBJ whole genome shotgun (WGS) entry which is preliminary data.</text>
</comment>
<sequence>MALGAANVEVLIAMAVVILTDEFGHLDRDRCNTREENCYNYFTKYLSCPVSDRQRQHAIPIFSYLFQHF</sequence>